<evidence type="ECO:0000256" key="14">
    <source>
        <dbReference type="ARBA" id="ARBA00044351"/>
    </source>
</evidence>
<dbReference type="SUPFAM" id="SSF55920">
    <property type="entry name" value="Creatinase/aminopeptidase"/>
    <property type="match status" value="1"/>
</dbReference>
<evidence type="ECO:0000259" key="16">
    <source>
        <dbReference type="SMART" id="SM01011"/>
    </source>
</evidence>
<evidence type="ECO:0000256" key="1">
    <source>
        <dbReference type="ARBA" id="ARBA00001936"/>
    </source>
</evidence>
<comment type="catalytic activity">
    <reaction evidence="15">
        <text>Xaa-L-Pro dipeptide + H2O = an L-alpha-amino acid + L-proline</text>
        <dbReference type="Rhea" id="RHEA:76407"/>
        <dbReference type="ChEBI" id="CHEBI:15377"/>
        <dbReference type="ChEBI" id="CHEBI:59869"/>
        <dbReference type="ChEBI" id="CHEBI:60039"/>
        <dbReference type="ChEBI" id="CHEBI:195196"/>
        <dbReference type="EC" id="3.4.13.9"/>
    </reaction>
</comment>
<evidence type="ECO:0000256" key="8">
    <source>
        <dbReference type="ARBA" id="ARBA00023211"/>
    </source>
</evidence>
<keyword evidence="5" id="KW-0378">Hydrolase</keyword>
<dbReference type="GO" id="GO:0030145">
    <property type="term" value="F:manganese ion binding"/>
    <property type="evidence" value="ECO:0007669"/>
    <property type="project" value="InterPro"/>
</dbReference>
<dbReference type="PANTHER" id="PTHR48480">
    <property type="match status" value="1"/>
</dbReference>
<dbReference type="GO" id="GO:0006508">
    <property type="term" value="P:proteolysis"/>
    <property type="evidence" value="ECO:0007669"/>
    <property type="project" value="UniProtKB-KW"/>
</dbReference>
<evidence type="ECO:0000256" key="9">
    <source>
        <dbReference type="ARBA" id="ARBA00043990"/>
    </source>
</evidence>
<evidence type="ECO:0000256" key="7">
    <source>
        <dbReference type="ARBA" id="ARBA00023049"/>
    </source>
</evidence>
<evidence type="ECO:0000256" key="3">
    <source>
        <dbReference type="ARBA" id="ARBA00022670"/>
    </source>
</evidence>
<organism evidence="17 18">
    <name type="scientific">Nezara viridula</name>
    <name type="common">Southern green stink bug</name>
    <name type="synonym">Cimex viridulus</name>
    <dbReference type="NCBI Taxonomy" id="85310"/>
    <lineage>
        <taxon>Eukaryota</taxon>
        <taxon>Metazoa</taxon>
        <taxon>Ecdysozoa</taxon>
        <taxon>Arthropoda</taxon>
        <taxon>Hexapoda</taxon>
        <taxon>Insecta</taxon>
        <taxon>Pterygota</taxon>
        <taxon>Neoptera</taxon>
        <taxon>Paraneoptera</taxon>
        <taxon>Hemiptera</taxon>
        <taxon>Heteroptera</taxon>
        <taxon>Panheteroptera</taxon>
        <taxon>Pentatomomorpha</taxon>
        <taxon>Pentatomoidea</taxon>
        <taxon>Pentatomidae</taxon>
        <taxon>Pentatominae</taxon>
        <taxon>Nezara</taxon>
    </lineage>
</organism>
<dbReference type="SMART" id="SM01011">
    <property type="entry name" value="AMP_N"/>
    <property type="match status" value="1"/>
</dbReference>
<dbReference type="OrthoDB" id="10261878at2759"/>
<proteinExistence type="inferred from homology"/>
<evidence type="ECO:0000256" key="5">
    <source>
        <dbReference type="ARBA" id="ARBA00022801"/>
    </source>
</evidence>
<evidence type="ECO:0000313" key="18">
    <source>
        <dbReference type="Proteomes" id="UP001152798"/>
    </source>
</evidence>
<keyword evidence="18" id="KW-1185">Reference proteome</keyword>
<accession>A0A9P0MVD4</accession>
<evidence type="ECO:0000256" key="15">
    <source>
        <dbReference type="ARBA" id="ARBA00048994"/>
    </source>
</evidence>
<evidence type="ECO:0000256" key="10">
    <source>
        <dbReference type="ARBA" id="ARBA00044051"/>
    </source>
</evidence>
<keyword evidence="7" id="KW-0482">Metalloprotease</keyword>
<dbReference type="GO" id="GO:0102009">
    <property type="term" value="F:proline dipeptidase activity"/>
    <property type="evidence" value="ECO:0007669"/>
    <property type="project" value="UniProtKB-EC"/>
</dbReference>
<keyword evidence="4" id="KW-0479">Metal-binding</keyword>
<dbReference type="Pfam" id="PF00557">
    <property type="entry name" value="Peptidase_M24"/>
    <property type="match status" value="1"/>
</dbReference>
<dbReference type="InterPro" id="IPR000994">
    <property type="entry name" value="Pept_M24"/>
</dbReference>
<comment type="similarity">
    <text evidence="9">Belongs to the peptidase M24B family. Eukaryotic-type prolidase subfamily.</text>
</comment>
<dbReference type="InterPro" id="IPR052433">
    <property type="entry name" value="X-Pro_dipept-like"/>
</dbReference>
<dbReference type="EMBL" id="OV725082">
    <property type="protein sequence ID" value="CAH1404921.1"/>
    <property type="molecule type" value="Genomic_DNA"/>
</dbReference>
<keyword evidence="6" id="KW-0224">Dipeptidase</keyword>
<dbReference type="InterPro" id="IPR036005">
    <property type="entry name" value="Creatinase/aminopeptidase-like"/>
</dbReference>
<evidence type="ECO:0000256" key="6">
    <source>
        <dbReference type="ARBA" id="ARBA00022997"/>
    </source>
</evidence>
<dbReference type="Pfam" id="PF05195">
    <property type="entry name" value="AMP_N"/>
    <property type="match status" value="1"/>
</dbReference>
<evidence type="ECO:0000256" key="11">
    <source>
        <dbReference type="ARBA" id="ARBA00044141"/>
    </source>
</evidence>
<evidence type="ECO:0000313" key="17">
    <source>
        <dbReference type="EMBL" id="CAH1404921.1"/>
    </source>
</evidence>
<dbReference type="SUPFAM" id="SSF53092">
    <property type="entry name" value="Creatinase/prolidase N-terminal domain"/>
    <property type="match status" value="1"/>
</dbReference>
<evidence type="ECO:0000256" key="2">
    <source>
        <dbReference type="ARBA" id="ARBA00011738"/>
    </source>
</evidence>
<sequence>MSLYRRDIKNKPRWKDVYERAPEVPYISKGPMTLKVSMNMFCENRRRLVQELRKATPHALVLVQAASPQTCLGRSSYVQDSIFFWTFGYNRSRAMGAIDLVSSKSYLIVSRESTDGSECCEKRFSRKKIKRQYFVDNVWYLDELDCMLDLMKNYNDCREILILNYQKQELPANIFNYEVDYLLLEPVIRELMAKKTKSELKILRYIAKYLESALMHIMQRFRPGMTDNQLEAWFSFFMTYKSDFDQLTFCIFSGGNHLDHHNCGRRLPVSKRQKVFKEGELCIIDVGASYFGLKLSLGIVLPVSERFNSLQKNAYETVLQMRISVCRVLQPGTPFQEVQKRAEKSLIYILIESKLLYGTVEGAYEHGMGKFLIPYNVVRSMDVLCEDQQKLELGKTYLVQPGCYFTKSWLDEAYKDEVFKLYLTPDLRDYEDIVVKVSDPIIITDEGFRYLSEMPRACCTINDMRLVDQVKRSDFTDTQVKENLTVKPSSFRL</sequence>
<evidence type="ECO:0000256" key="4">
    <source>
        <dbReference type="ARBA" id="ARBA00022723"/>
    </source>
</evidence>
<keyword evidence="8" id="KW-0464">Manganese</keyword>
<dbReference type="AlphaFoldDB" id="A0A9P0MVD4"/>
<name>A0A9P0MVD4_NEZVI</name>
<dbReference type="GO" id="GO:0070006">
    <property type="term" value="F:metalloaminopeptidase activity"/>
    <property type="evidence" value="ECO:0007669"/>
    <property type="project" value="InterPro"/>
</dbReference>
<dbReference type="InterPro" id="IPR007865">
    <property type="entry name" value="Aminopep_P_N"/>
</dbReference>
<dbReference type="Gene3D" id="3.90.230.10">
    <property type="entry name" value="Creatinase/methionine aminopeptidase superfamily"/>
    <property type="match status" value="1"/>
</dbReference>
<feature type="domain" description="Aminopeptidase P N-terminal" evidence="16">
    <location>
        <begin position="36"/>
        <end position="169"/>
    </location>
</feature>
<evidence type="ECO:0000256" key="13">
    <source>
        <dbReference type="ARBA" id="ARBA00044284"/>
    </source>
</evidence>
<dbReference type="Proteomes" id="UP001152798">
    <property type="component" value="Chromosome 6"/>
</dbReference>
<dbReference type="InterPro" id="IPR029149">
    <property type="entry name" value="Creatin/AminoP/Spt16_N"/>
</dbReference>
<comment type="subunit">
    <text evidence="2">Homodimer.</text>
</comment>
<keyword evidence="3" id="KW-0645">Protease</keyword>
<evidence type="ECO:0000256" key="12">
    <source>
        <dbReference type="ARBA" id="ARBA00044252"/>
    </source>
</evidence>
<gene>
    <name evidence="17" type="ORF">NEZAVI_LOCUS13236</name>
</gene>
<comment type="cofactor">
    <cofactor evidence="1">
        <name>Mn(2+)</name>
        <dbReference type="ChEBI" id="CHEBI:29035"/>
    </cofactor>
</comment>
<protein>
    <recommendedName>
        <fullName evidence="11">Xaa-Pro dipeptidase</fullName>
        <ecNumber evidence="10">3.4.13.9</ecNumber>
    </recommendedName>
    <alternativeName>
        <fullName evidence="14">Imidodipeptidase</fullName>
    </alternativeName>
    <alternativeName>
        <fullName evidence="12">Peptidase D</fullName>
    </alternativeName>
    <alternativeName>
        <fullName evidence="13">Proline dipeptidase</fullName>
    </alternativeName>
</protein>
<dbReference type="EC" id="3.4.13.9" evidence="10"/>
<dbReference type="Gene3D" id="3.40.350.10">
    <property type="entry name" value="Creatinase/prolidase N-terminal domain"/>
    <property type="match status" value="1"/>
</dbReference>
<dbReference type="PANTHER" id="PTHR48480:SF2">
    <property type="entry name" value="PEPTIDASE D"/>
    <property type="match status" value="1"/>
</dbReference>
<reference evidence="17" key="1">
    <citation type="submission" date="2022-01" db="EMBL/GenBank/DDBJ databases">
        <authorList>
            <person name="King R."/>
        </authorList>
    </citation>
    <scope>NUCLEOTIDE SEQUENCE</scope>
</reference>